<keyword evidence="1" id="KW-0812">Transmembrane</keyword>
<accession>A0A4V6AAE7</accession>
<keyword evidence="1" id="KW-0472">Membrane</keyword>
<organism evidence="2">
    <name type="scientific">Populus alba</name>
    <name type="common">White poplar</name>
    <dbReference type="NCBI Taxonomy" id="43335"/>
    <lineage>
        <taxon>Eukaryota</taxon>
        <taxon>Viridiplantae</taxon>
        <taxon>Streptophyta</taxon>
        <taxon>Embryophyta</taxon>
        <taxon>Tracheophyta</taxon>
        <taxon>Spermatophyta</taxon>
        <taxon>Magnoliopsida</taxon>
        <taxon>eudicotyledons</taxon>
        <taxon>Gunneridae</taxon>
        <taxon>Pentapetalae</taxon>
        <taxon>rosids</taxon>
        <taxon>fabids</taxon>
        <taxon>Malpighiales</taxon>
        <taxon>Salicaceae</taxon>
        <taxon>Saliceae</taxon>
        <taxon>Populus</taxon>
    </lineage>
</organism>
<gene>
    <name evidence="2" type="ORF">D5086_0000103170</name>
</gene>
<feature type="transmembrane region" description="Helical" evidence="1">
    <location>
        <begin position="91"/>
        <end position="112"/>
    </location>
</feature>
<name>A0A4V6AAE7_POPAL</name>
<sequence>MASTNLFIWMHSLASIFGFSVALVACPLQLLFSWLSVIGMMPLALSVSCYIGISASLGVQLIWDCCLAMASSVAVPLDFSSYCCMTCPRFASLLFAGCCILMAFVFGLLGSWLALWSVLPPVIGCMVELSFVAAWLLHGFQVPVLDWLPVASPMLSFV</sequence>
<dbReference type="AlphaFoldDB" id="A0A4V6AAE7"/>
<proteinExistence type="predicted"/>
<keyword evidence="1" id="KW-1133">Transmembrane helix</keyword>
<protein>
    <submittedName>
        <fullName evidence="2">Uncharacterized protein</fullName>
    </submittedName>
</protein>
<reference evidence="2" key="1">
    <citation type="submission" date="2018-10" db="EMBL/GenBank/DDBJ databases">
        <title>Population genomic analysis revealed the cold adaptation of white poplar.</title>
        <authorList>
            <person name="Liu Y.-J."/>
        </authorList>
    </citation>
    <scope>NUCLEOTIDE SEQUENCE [LARGE SCALE GENOMIC DNA]</scope>
    <source>
        <strain evidence="2">PAL-ZL1</strain>
    </source>
</reference>
<dbReference type="EMBL" id="RCHU01000296">
    <property type="protein sequence ID" value="TKS08436.1"/>
    <property type="molecule type" value="Genomic_DNA"/>
</dbReference>
<evidence type="ECO:0000256" key="1">
    <source>
        <dbReference type="SAM" id="Phobius"/>
    </source>
</evidence>
<evidence type="ECO:0000313" key="2">
    <source>
        <dbReference type="EMBL" id="TKS08436.1"/>
    </source>
</evidence>
<feature type="transmembrane region" description="Helical" evidence="1">
    <location>
        <begin position="118"/>
        <end position="137"/>
    </location>
</feature>
<comment type="caution">
    <text evidence="2">The sequence shown here is derived from an EMBL/GenBank/DDBJ whole genome shotgun (WGS) entry which is preliminary data.</text>
</comment>